<dbReference type="Pfam" id="PF01844">
    <property type="entry name" value="HNH"/>
    <property type="match status" value="1"/>
</dbReference>
<dbReference type="CDD" id="cd00085">
    <property type="entry name" value="HNHc"/>
    <property type="match status" value="1"/>
</dbReference>
<keyword evidence="2" id="KW-0255">Endonuclease</keyword>
<evidence type="ECO:0000313" key="3">
    <source>
        <dbReference type="Proteomes" id="UP001595692"/>
    </source>
</evidence>
<gene>
    <name evidence="2" type="ORF">ACFOSS_00945</name>
</gene>
<keyword evidence="2" id="KW-0540">Nuclease</keyword>
<accession>A0ABV8CJG2</accession>
<reference evidence="3" key="1">
    <citation type="journal article" date="2019" name="Int. J. Syst. Evol. Microbiol.">
        <title>The Global Catalogue of Microorganisms (GCM) 10K type strain sequencing project: providing services to taxonomists for standard genome sequencing and annotation.</title>
        <authorList>
            <consortium name="The Broad Institute Genomics Platform"/>
            <consortium name="The Broad Institute Genome Sequencing Center for Infectious Disease"/>
            <person name="Wu L."/>
            <person name="Ma J."/>
        </authorList>
    </citation>
    <scope>NUCLEOTIDE SEQUENCE [LARGE SCALE GENOMIC DNA]</scope>
    <source>
        <strain evidence="3">CCUG 54939</strain>
    </source>
</reference>
<keyword evidence="2" id="KW-0378">Hydrolase</keyword>
<dbReference type="Proteomes" id="UP001595692">
    <property type="component" value="Unassembled WGS sequence"/>
</dbReference>
<dbReference type="InterPro" id="IPR002711">
    <property type="entry name" value="HNH"/>
</dbReference>
<evidence type="ECO:0000259" key="1">
    <source>
        <dbReference type="Pfam" id="PF01844"/>
    </source>
</evidence>
<dbReference type="EMBL" id="JBHSAF010000001">
    <property type="protein sequence ID" value="MFC3912034.1"/>
    <property type="molecule type" value="Genomic_DNA"/>
</dbReference>
<dbReference type="Gene3D" id="1.10.30.50">
    <property type="match status" value="1"/>
</dbReference>
<name>A0ABV8CJG2_9GAMM</name>
<organism evidence="2 3">
    <name type="scientific">Pseudaeromonas sharmana</name>
    <dbReference type="NCBI Taxonomy" id="328412"/>
    <lineage>
        <taxon>Bacteria</taxon>
        <taxon>Pseudomonadati</taxon>
        <taxon>Pseudomonadota</taxon>
        <taxon>Gammaproteobacteria</taxon>
        <taxon>Aeromonadales</taxon>
        <taxon>Aeromonadaceae</taxon>
        <taxon>Pseudaeromonas</taxon>
    </lineage>
</organism>
<feature type="domain" description="HNH" evidence="1">
    <location>
        <begin position="25"/>
        <end position="71"/>
    </location>
</feature>
<sequence>MSLSPAAAVAHYPDLALYAAQQCRCQYCGFDGSRSEQDWLQLQLDHLIPRHIASDDHLNLIVSCYYCNAIKRQFNPAAPGIHRILDPAQQQALLAVARDEIARRKQALWAERQGVSASFAQLRQQLADTETV</sequence>
<dbReference type="RefSeq" id="WP_377149979.1">
    <property type="nucleotide sequence ID" value="NZ_JBHSAF010000001.1"/>
</dbReference>
<proteinExistence type="predicted"/>
<protein>
    <submittedName>
        <fullName evidence="2">HNH endonuclease</fullName>
    </submittedName>
</protein>
<keyword evidence="3" id="KW-1185">Reference proteome</keyword>
<evidence type="ECO:0000313" key="2">
    <source>
        <dbReference type="EMBL" id="MFC3912034.1"/>
    </source>
</evidence>
<dbReference type="InterPro" id="IPR003615">
    <property type="entry name" value="HNH_nuc"/>
</dbReference>
<comment type="caution">
    <text evidence="2">The sequence shown here is derived from an EMBL/GenBank/DDBJ whole genome shotgun (WGS) entry which is preliminary data.</text>
</comment>
<dbReference type="GO" id="GO:0004519">
    <property type="term" value="F:endonuclease activity"/>
    <property type="evidence" value="ECO:0007669"/>
    <property type="project" value="UniProtKB-KW"/>
</dbReference>